<feature type="compositionally biased region" description="Polar residues" evidence="1">
    <location>
        <begin position="209"/>
        <end position="218"/>
    </location>
</feature>
<reference evidence="3" key="1">
    <citation type="submission" date="2024-02" db="UniProtKB">
        <authorList>
            <consortium name="WormBaseParasite"/>
        </authorList>
    </citation>
    <scope>IDENTIFICATION</scope>
</reference>
<sequence length="283" mass="31724">MSTSDSSSTRDKSSDRRSSSSTSVSSSHSTSTLVSCSRDEKTQNRFRRHLRRDFYKIEKYLCDMGQPGDRVTVTQVDGTPKDIVSETAHGYLNENRMVVLEDVVNQEINNVNKNSDEKGASAETNVDMVCPPTAIPTTPSPNHPLTYPAPVLAPVSQIDLRPQTPNGSRIATQKKEEKYEKSESSQSRQSNRKGYSTSKRIFPEDDGGKSTSNHQPSHTVKHEVIRTHRRGILVNIDVHSRWWVHAGETAPSGFEGMRLIVDCPNYEPTRINVNGKWKKIVDE</sequence>
<evidence type="ECO:0000313" key="3">
    <source>
        <dbReference type="WBParaSite" id="MBELARI_LOCUS14854"/>
    </source>
</evidence>
<name>A0AAF3ELM0_9BILA</name>
<keyword evidence="2" id="KW-1185">Reference proteome</keyword>
<feature type="compositionally biased region" description="Basic and acidic residues" evidence="1">
    <location>
        <begin position="8"/>
        <end position="18"/>
    </location>
</feature>
<organism evidence="2 3">
    <name type="scientific">Mesorhabditis belari</name>
    <dbReference type="NCBI Taxonomy" id="2138241"/>
    <lineage>
        <taxon>Eukaryota</taxon>
        <taxon>Metazoa</taxon>
        <taxon>Ecdysozoa</taxon>
        <taxon>Nematoda</taxon>
        <taxon>Chromadorea</taxon>
        <taxon>Rhabditida</taxon>
        <taxon>Rhabditina</taxon>
        <taxon>Rhabditomorpha</taxon>
        <taxon>Rhabditoidea</taxon>
        <taxon>Rhabditidae</taxon>
        <taxon>Mesorhabditinae</taxon>
        <taxon>Mesorhabditis</taxon>
    </lineage>
</organism>
<feature type="compositionally biased region" description="Basic and acidic residues" evidence="1">
    <location>
        <begin position="173"/>
        <end position="183"/>
    </location>
</feature>
<feature type="region of interest" description="Disordered" evidence="1">
    <location>
        <begin position="1"/>
        <end position="43"/>
    </location>
</feature>
<evidence type="ECO:0000256" key="1">
    <source>
        <dbReference type="SAM" id="MobiDB-lite"/>
    </source>
</evidence>
<feature type="region of interest" description="Disordered" evidence="1">
    <location>
        <begin position="159"/>
        <end position="222"/>
    </location>
</feature>
<feature type="compositionally biased region" description="Low complexity" evidence="1">
    <location>
        <begin position="19"/>
        <end position="36"/>
    </location>
</feature>
<accession>A0AAF3ELM0</accession>
<proteinExistence type="predicted"/>
<dbReference type="Proteomes" id="UP000887575">
    <property type="component" value="Unassembled WGS sequence"/>
</dbReference>
<evidence type="ECO:0000313" key="2">
    <source>
        <dbReference type="Proteomes" id="UP000887575"/>
    </source>
</evidence>
<dbReference type="WBParaSite" id="MBELARI_LOCUS14854">
    <property type="protein sequence ID" value="MBELARI_LOCUS14854"/>
    <property type="gene ID" value="MBELARI_LOCUS14854"/>
</dbReference>
<protein>
    <submittedName>
        <fullName evidence="3">Uncharacterized protein</fullName>
    </submittedName>
</protein>
<dbReference type="AlphaFoldDB" id="A0AAF3ELM0"/>